<evidence type="ECO:0000313" key="3">
    <source>
        <dbReference type="Proteomes" id="UP001604336"/>
    </source>
</evidence>
<dbReference type="InterPro" id="IPR018289">
    <property type="entry name" value="MULE_transposase_dom"/>
</dbReference>
<reference evidence="3" key="1">
    <citation type="submission" date="2024-07" db="EMBL/GenBank/DDBJ databases">
        <title>Two chromosome-level genome assemblies of Korean endemic species Abeliophyllum distichum and Forsythia ovata (Oleaceae).</title>
        <authorList>
            <person name="Jang H."/>
        </authorList>
    </citation>
    <scope>NUCLEOTIDE SEQUENCE [LARGE SCALE GENOMIC DNA]</scope>
</reference>
<dbReference type="Proteomes" id="UP001604336">
    <property type="component" value="Unassembled WGS sequence"/>
</dbReference>
<dbReference type="Pfam" id="PF10551">
    <property type="entry name" value="MULE"/>
    <property type="match status" value="1"/>
</dbReference>
<comment type="caution">
    <text evidence="2">The sequence shown here is derived from an EMBL/GenBank/DDBJ whole genome shotgun (WGS) entry which is preliminary data.</text>
</comment>
<organism evidence="2 3">
    <name type="scientific">Abeliophyllum distichum</name>
    <dbReference type="NCBI Taxonomy" id="126358"/>
    <lineage>
        <taxon>Eukaryota</taxon>
        <taxon>Viridiplantae</taxon>
        <taxon>Streptophyta</taxon>
        <taxon>Embryophyta</taxon>
        <taxon>Tracheophyta</taxon>
        <taxon>Spermatophyta</taxon>
        <taxon>Magnoliopsida</taxon>
        <taxon>eudicotyledons</taxon>
        <taxon>Gunneridae</taxon>
        <taxon>Pentapetalae</taxon>
        <taxon>asterids</taxon>
        <taxon>lamiids</taxon>
        <taxon>Lamiales</taxon>
        <taxon>Oleaceae</taxon>
        <taxon>Forsythieae</taxon>
        <taxon>Abeliophyllum</taxon>
    </lineage>
</organism>
<accession>A0ABD1Q3T4</accession>
<evidence type="ECO:0000313" key="2">
    <source>
        <dbReference type="EMBL" id="KAL2470848.1"/>
    </source>
</evidence>
<gene>
    <name evidence="2" type="ORF">Adt_38984</name>
</gene>
<dbReference type="PANTHER" id="PTHR31973:SF190">
    <property type="entry name" value="MULE TRANSPOSASE DOMAIN-CONTAINING PROTEIN"/>
    <property type="match status" value="1"/>
</dbReference>
<sequence length="150" mass="17277">MSHMEGPHGDSEDDADLIDSKNEYDIDDDLVYEQNVIGDIEIGVKGGVFEEAEDFENEKLIDLERYNLRGNYGGQLLSSVALDANHCIYNVAYTVVQKENNVLWQWFIAHLGEDLDIDNDSDWTFMIDRQNGLQNVLDRLFSELEHRFCV</sequence>
<feature type="domain" description="MULE transposase" evidence="1">
    <location>
        <begin position="70"/>
        <end position="150"/>
    </location>
</feature>
<dbReference type="EMBL" id="JBFOLK010000012">
    <property type="protein sequence ID" value="KAL2470848.1"/>
    <property type="molecule type" value="Genomic_DNA"/>
</dbReference>
<proteinExistence type="predicted"/>
<name>A0ABD1Q3T4_9LAMI</name>
<evidence type="ECO:0000259" key="1">
    <source>
        <dbReference type="Pfam" id="PF10551"/>
    </source>
</evidence>
<protein>
    <submittedName>
        <fullName evidence="2">SWIM-type domain-containing protein</fullName>
    </submittedName>
</protein>
<dbReference type="AlphaFoldDB" id="A0ABD1Q3T4"/>
<keyword evidence="3" id="KW-1185">Reference proteome</keyword>
<dbReference type="PANTHER" id="PTHR31973">
    <property type="entry name" value="POLYPROTEIN, PUTATIVE-RELATED"/>
    <property type="match status" value="1"/>
</dbReference>